<sequence length="302" mass="34537">MKFFKKSIVALFLMTTPSATVGQTCRVDTLLQYMHDKGKSKHVMIFAHRGNWRNSAENSVQAFQDCIDEGLDGIEVDLQMTKDGVLVIMHDDTLDRTTTGSGKVADHTMDELRKLNLLTPIGVKTRQKIPTFEEILRLAKDKILIQVDKWKPYGKQVAELAKKHGCERQIVLRTTDNSEVTRRNYGESLNGLMLMPVLVCKGGDADNKRLEDFIKNYSSPVMSFSFTREDFAILKKIPECKRAGYRIWLNSLWDTFNAGHDDEMAVTNPDNSYGWLIDHGADIIFSDNPMLLKKYLIKINRW</sequence>
<organism evidence="3 4">
    <name type="scientific">Hoylesella loescheii DSM 19665 = JCM 12249 = ATCC 15930</name>
    <dbReference type="NCBI Taxonomy" id="1122985"/>
    <lineage>
        <taxon>Bacteria</taxon>
        <taxon>Pseudomonadati</taxon>
        <taxon>Bacteroidota</taxon>
        <taxon>Bacteroidia</taxon>
        <taxon>Bacteroidales</taxon>
        <taxon>Prevotellaceae</taxon>
        <taxon>Hoylesella</taxon>
    </lineage>
</organism>
<dbReference type="GO" id="GO:0006580">
    <property type="term" value="P:ethanolamine metabolic process"/>
    <property type="evidence" value="ECO:0007669"/>
    <property type="project" value="TreeGrafter"/>
</dbReference>
<gene>
    <name evidence="3" type="ORF">HMPREF1991_02550</name>
</gene>
<keyword evidence="1" id="KW-0732">Signal</keyword>
<accession>A0A069QF19</accession>
<dbReference type="GO" id="GO:0005886">
    <property type="term" value="C:plasma membrane"/>
    <property type="evidence" value="ECO:0007669"/>
    <property type="project" value="TreeGrafter"/>
</dbReference>
<evidence type="ECO:0000313" key="3">
    <source>
        <dbReference type="EMBL" id="KDR51395.1"/>
    </source>
</evidence>
<dbReference type="PANTHER" id="PTHR46320:SF1">
    <property type="entry name" value="GLYCEROPHOSPHODIESTER PHOSPHODIESTERASE 1"/>
    <property type="match status" value="1"/>
</dbReference>
<dbReference type="SUPFAM" id="SSF51695">
    <property type="entry name" value="PLC-like phosphodiesterases"/>
    <property type="match status" value="1"/>
</dbReference>
<evidence type="ECO:0000313" key="4">
    <source>
        <dbReference type="Proteomes" id="UP000027442"/>
    </source>
</evidence>
<dbReference type="GO" id="GO:0006644">
    <property type="term" value="P:phospholipid metabolic process"/>
    <property type="evidence" value="ECO:0007669"/>
    <property type="project" value="TreeGrafter"/>
</dbReference>
<dbReference type="PROSITE" id="PS51704">
    <property type="entry name" value="GP_PDE"/>
    <property type="match status" value="1"/>
</dbReference>
<dbReference type="HOGENOM" id="CLU_030006_9_3_10"/>
<dbReference type="EMBL" id="JNGW01000109">
    <property type="protein sequence ID" value="KDR51395.1"/>
    <property type="molecule type" value="Genomic_DNA"/>
</dbReference>
<protein>
    <submittedName>
        <fullName evidence="3">Glycerophosphodiester phosphodiesterase family protein</fullName>
    </submittedName>
</protein>
<dbReference type="AlphaFoldDB" id="A0A069QF19"/>
<dbReference type="Pfam" id="PF03009">
    <property type="entry name" value="GDPD"/>
    <property type="match status" value="1"/>
</dbReference>
<evidence type="ECO:0000259" key="2">
    <source>
        <dbReference type="PROSITE" id="PS51704"/>
    </source>
</evidence>
<dbReference type="PANTHER" id="PTHR46320">
    <property type="entry name" value="GLYCEROPHOSPHODIESTER PHOSPHODIESTERASE 1"/>
    <property type="match status" value="1"/>
</dbReference>
<name>A0A069QF19_HOYLO</name>
<dbReference type="eggNOG" id="COG0584">
    <property type="taxonomic scope" value="Bacteria"/>
</dbReference>
<dbReference type="RefSeq" id="WP_018968443.1">
    <property type="nucleotide sequence ID" value="NZ_KB899229.1"/>
</dbReference>
<dbReference type="Pfam" id="PF16387">
    <property type="entry name" value="DUF4996"/>
    <property type="match status" value="1"/>
</dbReference>
<dbReference type="Gene3D" id="3.20.20.190">
    <property type="entry name" value="Phosphatidylinositol (PI) phosphodiesterase"/>
    <property type="match status" value="1"/>
</dbReference>
<dbReference type="InterPro" id="IPR017946">
    <property type="entry name" value="PLC-like_Pdiesterase_TIM-brl"/>
</dbReference>
<dbReference type="InterPro" id="IPR030395">
    <property type="entry name" value="GP_PDE_dom"/>
</dbReference>
<dbReference type="CDD" id="cd08566">
    <property type="entry name" value="GDPD_AtGDE_like"/>
    <property type="match status" value="1"/>
</dbReference>
<dbReference type="GO" id="GO:0070291">
    <property type="term" value="P:N-acylethanolamine metabolic process"/>
    <property type="evidence" value="ECO:0007669"/>
    <property type="project" value="TreeGrafter"/>
</dbReference>
<proteinExistence type="predicted"/>
<comment type="caution">
    <text evidence="3">The sequence shown here is derived from an EMBL/GenBank/DDBJ whole genome shotgun (WGS) entry which is preliminary data.</text>
</comment>
<feature type="chain" id="PRO_5001665211" evidence="1">
    <location>
        <begin position="22"/>
        <end position="302"/>
    </location>
</feature>
<dbReference type="PATRIC" id="fig|1122985.7.peg.2640"/>
<keyword evidence="4" id="KW-1185">Reference proteome</keyword>
<reference evidence="3 4" key="1">
    <citation type="submission" date="2013-08" db="EMBL/GenBank/DDBJ databases">
        <authorList>
            <person name="Weinstock G."/>
            <person name="Sodergren E."/>
            <person name="Wylie T."/>
            <person name="Fulton L."/>
            <person name="Fulton R."/>
            <person name="Fronick C."/>
            <person name="O'Laughlin M."/>
            <person name="Godfrey J."/>
            <person name="Miner T."/>
            <person name="Herter B."/>
            <person name="Appelbaum E."/>
            <person name="Cordes M."/>
            <person name="Lek S."/>
            <person name="Wollam A."/>
            <person name="Pepin K.H."/>
            <person name="Palsikar V.B."/>
            <person name="Mitreva M."/>
            <person name="Wilson R.K."/>
        </authorList>
    </citation>
    <scope>NUCLEOTIDE SEQUENCE [LARGE SCALE GENOMIC DNA]</scope>
    <source>
        <strain evidence="3 4">ATCC 15930</strain>
    </source>
</reference>
<feature type="signal peptide" evidence="1">
    <location>
        <begin position="1"/>
        <end position="21"/>
    </location>
</feature>
<dbReference type="GO" id="GO:0008889">
    <property type="term" value="F:glycerophosphodiester phosphodiesterase activity"/>
    <property type="evidence" value="ECO:0007669"/>
    <property type="project" value="TreeGrafter"/>
</dbReference>
<dbReference type="Proteomes" id="UP000027442">
    <property type="component" value="Unassembled WGS sequence"/>
</dbReference>
<dbReference type="InterPro" id="IPR032160">
    <property type="entry name" value="DUF4996"/>
</dbReference>
<evidence type="ECO:0000256" key="1">
    <source>
        <dbReference type="SAM" id="SignalP"/>
    </source>
</evidence>
<feature type="domain" description="GP-PDE" evidence="2">
    <location>
        <begin position="43"/>
        <end position="296"/>
    </location>
</feature>